<keyword evidence="9" id="KW-0460">Magnesium</keyword>
<evidence type="ECO:0000256" key="9">
    <source>
        <dbReference type="ARBA" id="ARBA00022842"/>
    </source>
</evidence>
<keyword evidence="8" id="KW-0378">Hydrolase</keyword>
<dbReference type="CDD" id="cd09904">
    <property type="entry name" value="H3TH_XPG"/>
    <property type="match status" value="1"/>
</dbReference>
<comment type="cofactor">
    <cofactor evidence="1">
        <name>Mg(2+)</name>
        <dbReference type="ChEBI" id="CHEBI:18420"/>
    </cofactor>
</comment>
<dbReference type="Ensembl" id="ENSLLTT00000021627.1">
    <property type="protein sequence ID" value="ENSLLTP00000020856.1"/>
    <property type="gene ID" value="ENSLLTG00000015591.1"/>
</dbReference>
<keyword evidence="10" id="KW-0234">DNA repair</keyword>
<dbReference type="GO" id="GO:0016788">
    <property type="term" value="F:hydrolase activity, acting on ester bonds"/>
    <property type="evidence" value="ECO:0007669"/>
    <property type="project" value="InterPro"/>
</dbReference>
<dbReference type="Gene3D" id="1.10.150.20">
    <property type="entry name" value="5' to 3' exonuclease, C-terminal subdomain"/>
    <property type="match status" value="1"/>
</dbReference>
<dbReference type="SUPFAM" id="SSF47807">
    <property type="entry name" value="5' to 3' exonuclease, C-terminal subdomain"/>
    <property type="match status" value="1"/>
</dbReference>
<dbReference type="SMART" id="SM00485">
    <property type="entry name" value="XPGN"/>
    <property type="match status" value="1"/>
</dbReference>
<dbReference type="PRINTS" id="PR00853">
    <property type="entry name" value="XPGRADSUPER"/>
</dbReference>
<dbReference type="SUPFAM" id="SSF88723">
    <property type="entry name" value="PIN domain-like"/>
    <property type="match status" value="1"/>
</dbReference>
<dbReference type="Pfam" id="PF00867">
    <property type="entry name" value="XPG_I"/>
    <property type="match status" value="1"/>
</dbReference>
<dbReference type="GeneTree" id="ENSGT00940000163631"/>
<comment type="subcellular location">
    <subcellularLocation>
        <location evidence="2">Nucleus</location>
    </subcellularLocation>
</comment>
<evidence type="ECO:0000256" key="10">
    <source>
        <dbReference type="ARBA" id="ARBA00023204"/>
    </source>
</evidence>
<evidence type="ECO:0000256" key="3">
    <source>
        <dbReference type="ARBA" id="ARBA00005283"/>
    </source>
</evidence>
<keyword evidence="4" id="KW-0540">Nuclease</keyword>
<dbReference type="Pfam" id="PF00752">
    <property type="entry name" value="XPG_N"/>
    <property type="match status" value="1"/>
</dbReference>
<dbReference type="InterPro" id="IPR029060">
    <property type="entry name" value="PIN-like_dom_sf"/>
</dbReference>
<dbReference type="SMART" id="SM00279">
    <property type="entry name" value="HhH2"/>
    <property type="match status" value="1"/>
</dbReference>
<dbReference type="SMART" id="SM00484">
    <property type="entry name" value="XPGI"/>
    <property type="match status" value="1"/>
</dbReference>
<keyword evidence="6" id="KW-0255">Endonuclease</keyword>
<dbReference type="PROSITE" id="PS00841">
    <property type="entry name" value="XPG_1"/>
    <property type="match status" value="1"/>
</dbReference>
<evidence type="ECO:0000256" key="1">
    <source>
        <dbReference type="ARBA" id="ARBA00001946"/>
    </source>
</evidence>
<feature type="compositionally biased region" description="Polar residues" evidence="12">
    <location>
        <begin position="341"/>
        <end position="350"/>
    </location>
</feature>
<dbReference type="PROSITE" id="PS00842">
    <property type="entry name" value="XPG_2"/>
    <property type="match status" value="1"/>
</dbReference>
<evidence type="ECO:0000313" key="16">
    <source>
        <dbReference type="Proteomes" id="UP000694406"/>
    </source>
</evidence>
<dbReference type="GO" id="GO:0046872">
    <property type="term" value="F:metal ion binding"/>
    <property type="evidence" value="ECO:0007669"/>
    <property type="project" value="UniProtKB-KW"/>
</dbReference>
<feature type="domain" description="XPG N-terminal" evidence="14">
    <location>
        <begin position="1"/>
        <end position="98"/>
    </location>
</feature>
<evidence type="ECO:0008006" key="17">
    <source>
        <dbReference type="Google" id="ProtNLM"/>
    </source>
</evidence>
<evidence type="ECO:0000256" key="2">
    <source>
        <dbReference type="ARBA" id="ARBA00004123"/>
    </source>
</evidence>
<dbReference type="InterPro" id="IPR006086">
    <property type="entry name" value="XPG-I_dom"/>
</dbReference>
<organism evidence="15 16">
    <name type="scientific">Laticauda laticaudata</name>
    <name type="common">Blue-ringed sea krait</name>
    <name type="synonym">Blue-lipped sea krait</name>
    <dbReference type="NCBI Taxonomy" id="8630"/>
    <lineage>
        <taxon>Eukaryota</taxon>
        <taxon>Metazoa</taxon>
        <taxon>Chordata</taxon>
        <taxon>Craniata</taxon>
        <taxon>Vertebrata</taxon>
        <taxon>Euteleostomi</taxon>
        <taxon>Lepidosauria</taxon>
        <taxon>Squamata</taxon>
        <taxon>Bifurcata</taxon>
        <taxon>Unidentata</taxon>
        <taxon>Episquamata</taxon>
        <taxon>Toxicofera</taxon>
        <taxon>Serpentes</taxon>
        <taxon>Colubroidea</taxon>
        <taxon>Elapidae</taxon>
        <taxon>Laticaudinae</taxon>
        <taxon>Laticauda</taxon>
    </lineage>
</organism>
<keyword evidence="16" id="KW-1185">Reference proteome</keyword>
<feature type="region of interest" description="Disordered" evidence="12">
    <location>
        <begin position="381"/>
        <end position="409"/>
    </location>
</feature>
<evidence type="ECO:0000256" key="4">
    <source>
        <dbReference type="ARBA" id="ARBA00022722"/>
    </source>
</evidence>
<evidence type="ECO:0000256" key="7">
    <source>
        <dbReference type="ARBA" id="ARBA00022763"/>
    </source>
</evidence>
<dbReference type="InterPro" id="IPR006085">
    <property type="entry name" value="XPG_DNA_repair_N"/>
</dbReference>
<dbReference type="AlphaFoldDB" id="A0A8C5SP46"/>
<reference evidence="15" key="1">
    <citation type="submission" date="2025-08" db="UniProtKB">
        <authorList>
            <consortium name="Ensembl"/>
        </authorList>
    </citation>
    <scope>IDENTIFICATION</scope>
</reference>
<dbReference type="InterPro" id="IPR006084">
    <property type="entry name" value="XPG/Rad2"/>
</dbReference>
<feature type="region of interest" description="Disordered" evidence="12">
    <location>
        <begin position="575"/>
        <end position="610"/>
    </location>
</feature>
<evidence type="ECO:0000256" key="8">
    <source>
        <dbReference type="ARBA" id="ARBA00022801"/>
    </source>
</evidence>
<dbReference type="Gene3D" id="3.40.50.1010">
    <property type="entry name" value="5'-nuclease"/>
    <property type="match status" value="2"/>
</dbReference>
<dbReference type="Proteomes" id="UP000694406">
    <property type="component" value="Unplaced"/>
</dbReference>
<evidence type="ECO:0000256" key="6">
    <source>
        <dbReference type="ARBA" id="ARBA00022759"/>
    </source>
</evidence>
<reference evidence="15" key="2">
    <citation type="submission" date="2025-09" db="UniProtKB">
        <authorList>
            <consortium name="Ensembl"/>
        </authorList>
    </citation>
    <scope>IDENTIFICATION</scope>
</reference>
<dbReference type="InterPro" id="IPR001044">
    <property type="entry name" value="XPG/Rad2_eukaryotes"/>
</dbReference>
<protein>
    <recommendedName>
        <fullName evidence="17">DNA repair protein complementing XP-G cells</fullName>
    </recommendedName>
</protein>
<dbReference type="InterPro" id="IPR008918">
    <property type="entry name" value="HhH2"/>
</dbReference>
<dbReference type="GO" id="GO:0003697">
    <property type="term" value="F:single-stranded DNA binding"/>
    <property type="evidence" value="ECO:0007669"/>
    <property type="project" value="InterPro"/>
</dbReference>
<dbReference type="PANTHER" id="PTHR16171">
    <property type="entry name" value="DNA REPAIR PROTEIN COMPLEMENTING XP-G CELLS-RELATED"/>
    <property type="match status" value="1"/>
</dbReference>
<keyword evidence="7" id="KW-0227">DNA damage</keyword>
<dbReference type="FunFam" id="3.40.50.1010:FF:000040">
    <property type="entry name" value="DNA repair protein complementing XP-G cells"/>
    <property type="match status" value="1"/>
</dbReference>
<sequence>MGVHGLWKLLECSGRPINPETLEGKILAVDISIWLNQAIKGARDCHGNSIHNAHLLILFRRLCKLLFFRIRPIFVFDGEAPLLKRQTLAKRKQQKEAAVTDSKKTKEKLLKTFLKRQVIKAALSGKSNSEFPSLAEVRREEVDDIYVLPALQEDKKNSSEEEDEKEWEERMTQKKILQESNDFSQYQLKGLLKKSSLNRHIEKVQKEMNEQHSGQIQHQYEEDGGFLKELETRRVISEDTSHYILLKGTQSKGNTSSCVTSAIHSSAMPKDLKPSKNIAGNDMQVKPVSCDLSVESTSSTDETPPSPRTMLAIQAAILGSDSEDELEDGNKNHLNLDKCESTPSVDSGNISPRTIKAIQQALYEEEEEIITAPFINRTNITQGERMSMKDHLASSSDEEGAVPEDQNEKQLLPVQKLEGGNIKKSPCIPAVQKRLLSGAENEEKNVETGISQIDVSPGQCQSPNNSIKQPEISLFPIPSVGSSHSGFAELAQTGKLQCLKELAGHSEKGVSCTQNEFLLALDSPKLEECVEHQQSEESDSDGSFIEVEIEPNGEQDQTSETPLTSTEEEVRVVSEASLEMREGSEDTTDNKSESGEDAELTMQQNAGMESTEKAEINEWQNISMEDLEVLETNLSVEQTALQAQKQQQERTAATVTGQMFLESQELLRLFGIPYIEAPMEAEAQCAVLDLTDQTSGTITDDSDIWLFGGRHVYKNFFNQSKYVEYYQYVDFQNQLGLDRNKLINLAYLLGSDYTEGIPNVGYVTAMEILNEFPGRGLEPLLKLMEWWAEAQKNKKIRPNPYDTKVKKKLRHIEIAAGFPNLSVAEAYLHPVVDESKASFAWGRPNVEQIREFCQSHFGWTKLKTDEVLFPVLKQLNIQQVLLKYCLFFDSDLGGFEVSNSGLP</sequence>
<evidence type="ECO:0000256" key="12">
    <source>
        <dbReference type="SAM" id="MobiDB-lite"/>
    </source>
</evidence>
<dbReference type="FunFam" id="3.40.50.1010:FF:000023">
    <property type="entry name" value="DNA repair protein complementing XP-G cells"/>
    <property type="match status" value="1"/>
</dbReference>
<dbReference type="GO" id="GO:0005634">
    <property type="term" value="C:nucleus"/>
    <property type="evidence" value="ECO:0007669"/>
    <property type="project" value="UniProtKB-SubCell"/>
</dbReference>
<accession>A0A8C5SP46</accession>
<evidence type="ECO:0000259" key="14">
    <source>
        <dbReference type="SMART" id="SM00485"/>
    </source>
</evidence>
<feature type="compositionally biased region" description="Basic and acidic residues" evidence="12">
    <location>
        <begin position="328"/>
        <end position="340"/>
    </location>
</feature>
<feature type="region of interest" description="Disordered" evidence="12">
    <location>
        <begin position="550"/>
        <end position="569"/>
    </location>
</feature>
<feature type="domain" description="XPG-I" evidence="13">
    <location>
        <begin position="668"/>
        <end position="737"/>
    </location>
</feature>
<feature type="region of interest" description="Disordered" evidence="12">
    <location>
        <begin position="323"/>
        <end position="350"/>
    </location>
</feature>
<evidence type="ECO:0000256" key="5">
    <source>
        <dbReference type="ARBA" id="ARBA00022723"/>
    </source>
</evidence>
<keyword evidence="11" id="KW-0539">Nucleus</keyword>
<evidence type="ECO:0000313" key="15">
    <source>
        <dbReference type="Ensembl" id="ENSLLTP00000020856.1"/>
    </source>
</evidence>
<comment type="similarity">
    <text evidence="3">Belongs to the XPG/RAD2 endonuclease family. XPG subfamily.</text>
</comment>
<dbReference type="PANTHER" id="PTHR16171:SF11">
    <property type="entry name" value="DNA EXCISION REPAIR PROTEIN ERCC-5"/>
    <property type="match status" value="1"/>
</dbReference>
<proteinExistence type="inferred from homology"/>
<dbReference type="GO" id="GO:0006289">
    <property type="term" value="P:nucleotide-excision repair"/>
    <property type="evidence" value="ECO:0007669"/>
    <property type="project" value="InterPro"/>
</dbReference>
<keyword evidence="5" id="KW-0479">Metal-binding</keyword>
<evidence type="ECO:0000256" key="11">
    <source>
        <dbReference type="ARBA" id="ARBA00023242"/>
    </source>
</evidence>
<dbReference type="PRINTS" id="PR00066">
    <property type="entry name" value="XRODRMPGMNTG"/>
</dbReference>
<feature type="compositionally biased region" description="Basic and acidic residues" evidence="12">
    <location>
        <begin position="575"/>
        <end position="594"/>
    </location>
</feature>
<name>A0A8C5SP46_LATLA</name>
<evidence type="ECO:0000259" key="13">
    <source>
        <dbReference type="SMART" id="SM00484"/>
    </source>
</evidence>
<dbReference type="InterPro" id="IPR019974">
    <property type="entry name" value="XPG_CS"/>
</dbReference>
<dbReference type="FunFam" id="1.10.150.20:FF:000037">
    <property type="entry name" value="DNA repair protein complementing XP-G cells homolog"/>
    <property type="match status" value="1"/>
</dbReference>
<dbReference type="GO" id="GO:0004520">
    <property type="term" value="F:DNA endonuclease activity"/>
    <property type="evidence" value="ECO:0007669"/>
    <property type="project" value="TreeGrafter"/>
</dbReference>
<dbReference type="CDD" id="cd09868">
    <property type="entry name" value="PIN_XPG_RAD2"/>
    <property type="match status" value="2"/>
</dbReference>
<dbReference type="InterPro" id="IPR036279">
    <property type="entry name" value="5-3_exonuclease_C_sf"/>
</dbReference>